<evidence type="ECO:0000313" key="2">
    <source>
        <dbReference type="EMBL" id="SBS93668.1"/>
    </source>
</evidence>
<accession>A0A1A8WL64</accession>
<sequence>MSSLNVYFEEKCNFFRKLNTRNYRLLTKHKHDKDSCIAKFKEETPNNEVKEKRYISNNKRGTDGKHKPSYRRSLYIREYDRNVEKNKCVIPKTKKYFDFERKIFKELDYEDYVKNCKIIEYKEYKKILCKKRRIQIALILLVILVLILPILDLSLETFIDGGLLGSLELLSPVNSTGGGVASGVQGSLITLLCQSNWGMLQKISASTLFFYCVPFFIFVVIFILVMIYYYKKVISYENIKFKKRLNKK</sequence>
<evidence type="ECO:0000256" key="1">
    <source>
        <dbReference type="SAM" id="Phobius"/>
    </source>
</evidence>
<keyword evidence="1" id="KW-1133">Transmembrane helix</keyword>
<dbReference type="VEuPathDB" id="PlasmoDB:PmUG01_03034000"/>
<dbReference type="InterPro" id="IPR022139">
    <property type="entry name" value="Fam-L/Fam-M-like_plasmodium"/>
</dbReference>
<protein>
    <recommendedName>
        <fullName evidence="4">Fam-l protein</fullName>
    </recommendedName>
</protein>
<dbReference type="EMBL" id="FLQW01002586">
    <property type="protein sequence ID" value="SBS93668.1"/>
    <property type="molecule type" value="Genomic_DNA"/>
</dbReference>
<reference evidence="3" key="1">
    <citation type="submission" date="2016-05" db="EMBL/GenBank/DDBJ databases">
        <authorList>
            <person name="Naeem Raeece"/>
        </authorList>
    </citation>
    <scope>NUCLEOTIDE SEQUENCE [LARGE SCALE GENOMIC DNA]</scope>
</reference>
<evidence type="ECO:0000313" key="3">
    <source>
        <dbReference type="Proteomes" id="UP000078597"/>
    </source>
</evidence>
<keyword evidence="1" id="KW-0472">Membrane</keyword>
<name>A0A1A8WL64_PLAMA</name>
<feature type="transmembrane region" description="Helical" evidence="1">
    <location>
        <begin position="208"/>
        <end position="230"/>
    </location>
</feature>
<dbReference type="Proteomes" id="UP000078597">
    <property type="component" value="Unassembled WGS sequence"/>
</dbReference>
<keyword evidence="1" id="KW-0812">Transmembrane</keyword>
<gene>
    <name evidence="2" type="ORF">PMALA_040570</name>
</gene>
<dbReference type="Pfam" id="PF12420">
    <property type="entry name" value="DUF3671"/>
    <property type="match status" value="1"/>
</dbReference>
<feature type="transmembrane region" description="Helical" evidence="1">
    <location>
        <begin position="134"/>
        <end position="151"/>
    </location>
</feature>
<organism evidence="2 3">
    <name type="scientific">Plasmodium malariae</name>
    <dbReference type="NCBI Taxonomy" id="5858"/>
    <lineage>
        <taxon>Eukaryota</taxon>
        <taxon>Sar</taxon>
        <taxon>Alveolata</taxon>
        <taxon>Apicomplexa</taxon>
        <taxon>Aconoidasida</taxon>
        <taxon>Haemosporida</taxon>
        <taxon>Plasmodiidae</taxon>
        <taxon>Plasmodium</taxon>
        <taxon>Plasmodium (Plasmodium)</taxon>
    </lineage>
</organism>
<proteinExistence type="predicted"/>
<dbReference type="AlphaFoldDB" id="A0A1A8WL64"/>
<evidence type="ECO:0008006" key="4">
    <source>
        <dbReference type="Google" id="ProtNLM"/>
    </source>
</evidence>